<dbReference type="OrthoDB" id="9804723at2"/>
<feature type="domain" description="Serine aminopeptidase S33" evidence="1">
    <location>
        <begin position="25"/>
        <end position="126"/>
    </location>
</feature>
<dbReference type="Proteomes" id="UP000275225">
    <property type="component" value="Unassembled WGS sequence"/>
</dbReference>
<dbReference type="InterPro" id="IPR022742">
    <property type="entry name" value="Hydrolase_4"/>
</dbReference>
<keyword evidence="2" id="KW-0378">Hydrolase</keyword>
<dbReference type="Gene3D" id="3.40.50.1820">
    <property type="entry name" value="alpha/beta hydrolase"/>
    <property type="match status" value="1"/>
</dbReference>
<organism evidence="2 3">
    <name type="scientific">Aeromicrobium camelliae</name>
    <dbReference type="NCBI Taxonomy" id="1538144"/>
    <lineage>
        <taxon>Bacteria</taxon>
        <taxon>Bacillati</taxon>
        <taxon>Actinomycetota</taxon>
        <taxon>Actinomycetes</taxon>
        <taxon>Propionibacteriales</taxon>
        <taxon>Nocardioidaceae</taxon>
        <taxon>Aeromicrobium</taxon>
    </lineage>
</organism>
<dbReference type="RefSeq" id="WP_124235769.1">
    <property type="nucleotide sequence ID" value="NZ_JBHUFI010000009.1"/>
</dbReference>
<dbReference type="InterPro" id="IPR029058">
    <property type="entry name" value="AB_hydrolase_fold"/>
</dbReference>
<sequence length="253" mass="27402">MAKRIRLGGIETDALVWGPENGVPVILAHSAGLDARSMSTFAVAAAARGYRAYGIDLRGHGRSGARPAQVTLRGMADDLVEAVEFFGLDRPRLLGISMGGVVAGLAAAVAPSRWRDLAVVCSPDRGYPVFEQRAVAGSEGMAMLARDTIERWFTASEVAERPSYVIEAEATVRAMHPLRWDATWRDFSRFGGWVRPEGLPVRCFAGALDVSTPPDVMQRIVDVVGGRLTVIADAPHQLLYAHAHTVLDAWDER</sequence>
<dbReference type="InterPro" id="IPR050266">
    <property type="entry name" value="AB_hydrolase_sf"/>
</dbReference>
<dbReference type="AlphaFoldDB" id="A0A3N6YHP5"/>
<dbReference type="GO" id="GO:0047372">
    <property type="term" value="F:monoacylglycerol lipase activity"/>
    <property type="evidence" value="ECO:0007669"/>
    <property type="project" value="TreeGrafter"/>
</dbReference>
<proteinExistence type="predicted"/>
<evidence type="ECO:0000313" key="2">
    <source>
        <dbReference type="EMBL" id="RQN09314.1"/>
    </source>
</evidence>
<evidence type="ECO:0000313" key="3">
    <source>
        <dbReference type="Proteomes" id="UP000275225"/>
    </source>
</evidence>
<keyword evidence="3" id="KW-1185">Reference proteome</keyword>
<dbReference type="EMBL" id="RQJX01000003">
    <property type="protein sequence ID" value="RQN09314.1"/>
    <property type="molecule type" value="Genomic_DNA"/>
</dbReference>
<dbReference type="GO" id="GO:0016020">
    <property type="term" value="C:membrane"/>
    <property type="evidence" value="ECO:0007669"/>
    <property type="project" value="TreeGrafter"/>
</dbReference>
<name>A0A3N6YHP5_9ACTN</name>
<gene>
    <name evidence="2" type="ORF">EHW97_03460</name>
</gene>
<dbReference type="GO" id="GO:0046464">
    <property type="term" value="P:acylglycerol catabolic process"/>
    <property type="evidence" value="ECO:0007669"/>
    <property type="project" value="TreeGrafter"/>
</dbReference>
<accession>A0A3N6YHP5</accession>
<evidence type="ECO:0000259" key="1">
    <source>
        <dbReference type="Pfam" id="PF12146"/>
    </source>
</evidence>
<dbReference type="PANTHER" id="PTHR43798">
    <property type="entry name" value="MONOACYLGLYCEROL LIPASE"/>
    <property type="match status" value="1"/>
</dbReference>
<comment type="caution">
    <text evidence="2">The sequence shown here is derived from an EMBL/GenBank/DDBJ whole genome shotgun (WGS) entry which is preliminary data.</text>
</comment>
<dbReference type="SUPFAM" id="SSF53474">
    <property type="entry name" value="alpha/beta-Hydrolases"/>
    <property type="match status" value="1"/>
</dbReference>
<protein>
    <submittedName>
        <fullName evidence="2">Alpha/beta fold hydrolase</fullName>
    </submittedName>
</protein>
<dbReference type="PANTHER" id="PTHR43798:SF33">
    <property type="entry name" value="HYDROLASE, PUTATIVE (AFU_ORTHOLOGUE AFUA_2G14860)-RELATED"/>
    <property type="match status" value="1"/>
</dbReference>
<reference evidence="2 3" key="1">
    <citation type="submission" date="2018-11" db="EMBL/GenBank/DDBJ databases">
        <authorList>
            <person name="Li F."/>
        </authorList>
    </citation>
    <scope>NUCLEOTIDE SEQUENCE [LARGE SCALE GENOMIC DNA]</scope>
    <source>
        <strain evidence="2 3">YS17T</strain>
    </source>
</reference>
<dbReference type="Pfam" id="PF12146">
    <property type="entry name" value="Hydrolase_4"/>
    <property type="match status" value="1"/>
</dbReference>